<dbReference type="AlphaFoldDB" id="A0A4D6MDF8"/>
<feature type="compositionally biased region" description="Basic residues" evidence="1">
    <location>
        <begin position="93"/>
        <end position="103"/>
    </location>
</feature>
<evidence type="ECO:0000256" key="1">
    <source>
        <dbReference type="SAM" id="MobiDB-lite"/>
    </source>
</evidence>
<dbReference type="Proteomes" id="UP000501690">
    <property type="component" value="Linkage Group LG7"/>
</dbReference>
<feature type="region of interest" description="Disordered" evidence="1">
    <location>
        <begin position="88"/>
        <end position="112"/>
    </location>
</feature>
<reference evidence="2 3" key="1">
    <citation type="submission" date="2019-04" db="EMBL/GenBank/DDBJ databases">
        <title>An improved genome assembly and genetic linkage map for asparagus bean, Vigna unguiculata ssp. sesquipedialis.</title>
        <authorList>
            <person name="Xia Q."/>
            <person name="Zhang R."/>
            <person name="Dong Y."/>
        </authorList>
    </citation>
    <scope>NUCLEOTIDE SEQUENCE [LARGE SCALE GENOMIC DNA]</scope>
    <source>
        <tissue evidence="2">Leaf</tissue>
    </source>
</reference>
<keyword evidence="3" id="KW-1185">Reference proteome</keyword>
<evidence type="ECO:0000313" key="2">
    <source>
        <dbReference type="EMBL" id="QCD99482.1"/>
    </source>
</evidence>
<proteinExistence type="predicted"/>
<dbReference type="EMBL" id="CP039351">
    <property type="protein sequence ID" value="QCD99482.1"/>
    <property type="molecule type" value="Genomic_DNA"/>
</dbReference>
<organism evidence="2 3">
    <name type="scientific">Vigna unguiculata</name>
    <name type="common">Cowpea</name>
    <dbReference type="NCBI Taxonomy" id="3917"/>
    <lineage>
        <taxon>Eukaryota</taxon>
        <taxon>Viridiplantae</taxon>
        <taxon>Streptophyta</taxon>
        <taxon>Embryophyta</taxon>
        <taxon>Tracheophyta</taxon>
        <taxon>Spermatophyta</taxon>
        <taxon>Magnoliopsida</taxon>
        <taxon>eudicotyledons</taxon>
        <taxon>Gunneridae</taxon>
        <taxon>Pentapetalae</taxon>
        <taxon>rosids</taxon>
        <taxon>fabids</taxon>
        <taxon>Fabales</taxon>
        <taxon>Fabaceae</taxon>
        <taxon>Papilionoideae</taxon>
        <taxon>50 kb inversion clade</taxon>
        <taxon>NPAAA clade</taxon>
        <taxon>indigoferoid/millettioid clade</taxon>
        <taxon>Phaseoleae</taxon>
        <taxon>Vigna</taxon>
    </lineage>
</organism>
<gene>
    <name evidence="2" type="ORF">DEO72_LG7g764</name>
</gene>
<sequence length="112" mass="13039">MYHPFPSRTSELSTFIHTKPPLMELYHVSKMDLHHCTNHRPETRVLCALSRTPLKPPSYKKTRRICTFEPSRAATIFNVSTTTPFRNHDLAHHKATMPSRSKKRESLVGEER</sequence>
<accession>A0A4D6MDF8</accession>
<name>A0A4D6MDF8_VIGUN</name>
<protein>
    <submittedName>
        <fullName evidence="2">Uncharacterized protein</fullName>
    </submittedName>
</protein>
<evidence type="ECO:0000313" key="3">
    <source>
        <dbReference type="Proteomes" id="UP000501690"/>
    </source>
</evidence>